<dbReference type="EMBL" id="LR899011">
    <property type="protein sequence ID" value="CAD7085734.1"/>
    <property type="molecule type" value="Genomic_DNA"/>
</dbReference>
<evidence type="ECO:0000256" key="1">
    <source>
        <dbReference type="ARBA" id="ARBA00004651"/>
    </source>
</evidence>
<protein>
    <recommendedName>
        <fullName evidence="13">Odorant receptor</fullName>
    </recommendedName>
</protein>
<name>A0A7R8URM2_HERIL</name>
<evidence type="ECO:0000256" key="5">
    <source>
        <dbReference type="ARBA" id="ARBA00022725"/>
    </source>
</evidence>
<keyword evidence="3" id="KW-0716">Sensory transduction</keyword>
<evidence type="ECO:0000313" key="12">
    <source>
        <dbReference type="Proteomes" id="UP000594454"/>
    </source>
</evidence>
<dbReference type="Proteomes" id="UP000594454">
    <property type="component" value="Chromosome 3"/>
</dbReference>
<dbReference type="GO" id="GO:0005886">
    <property type="term" value="C:plasma membrane"/>
    <property type="evidence" value="ECO:0007669"/>
    <property type="project" value="UniProtKB-SubCell"/>
</dbReference>
<accession>A0A7R8URM2</accession>
<evidence type="ECO:0000256" key="9">
    <source>
        <dbReference type="ARBA" id="ARBA00023224"/>
    </source>
</evidence>
<evidence type="ECO:0000256" key="6">
    <source>
        <dbReference type="ARBA" id="ARBA00022989"/>
    </source>
</evidence>
<evidence type="ECO:0000313" key="11">
    <source>
        <dbReference type="EMBL" id="CAD7085734.1"/>
    </source>
</evidence>
<keyword evidence="8" id="KW-0675">Receptor</keyword>
<feature type="transmembrane region" description="Helical" evidence="10">
    <location>
        <begin position="167"/>
        <end position="187"/>
    </location>
</feature>
<dbReference type="PANTHER" id="PTHR21137">
    <property type="entry name" value="ODORANT RECEPTOR"/>
    <property type="match status" value="1"/>
</dbReference>
<evidence type="ECO:0000256" key="8">
    <source>
        <dbReference type="ARBA" id="ARBA00023170"/>
    </source>
</evidence>
<keyword evidence="12" id="KW-1185">Reference proteome</keyword>
<feature type="transmembrane region" description="Helical" evidence="10">
    <location>
        <begin position="37"/>
        <end position="58"/>
    </location>
</feature>
<evidence type="ECO:0000256" key="4">
    <source>
        <dbReference type="ARBA" id="ARBA00022692"/>
    </source>
</evidence>
<dbReference type="OrthoDB" id="6604226at2759"/>
<gene>
    <name evidence="11" type="ORF">HERILL_LOCUS8555</name>
</gene>
<comment type="subcellular location">
    <subcellularLocation>
        <location evidence="1">Cell membrane</location>
        <topology evidence="1">Multi-pass membrane protein</topology>
    </subcellularLocation>
</comment>
<dbReference type="GO" id="GO:0004984">
    <property type="term" value="F:olfactory receptor activity"/>
    <property type="evidence" value="ECO:0007669"/>
    <property type="project" value="InterPro"/>
</dbReference>
<evidence type="ECO:0000256" key="10">
    <source>
        <dbReference type="SAM" id="Phobius"/>
    </source>
</evidence>
<dbReference type="InParanoid" id="A0A7R8URM2"/>
<feature type="transmembrane region" description="Helical" evidence="10">
    <location>
        <begin position="64"/>
        <end position="86"/>
    </location>
</feature>
<dbReference type="AlphaFoldDB" id="A0A7R8URM2"/>
<keyword evidence="5" id="KW-0552">Olfaction</keyword>
<dbReference type="GO" id="GO:0007165">
    <property type="term" value="P:signal transduction"/>
    <property type="evidence" value="ECO:0007669"/>
    <property type="project" value="UniProtKB-KW"/>
</dbReference>
<evidence type="ECO:0000256" key="7">
    <source>
        <dbReference type="ARBA" id="ARBA00023136"/>
    </source>
</evidence>
<keyword evidence="9" id="KW-0807">Transducer</keyword>
<keyword evidence="2" id="KW-1003">Cell membrane</keyword>
<dbReference type="Pfam" id="PF02949">
    <property type="entry name" value="7tm_6"/>
    <property type="match status" value="1"/>
</dbReference>
<reference evidence="11 12" key="1">
    <citation type="submission" date="2020-11" db="EMBL/GenBank/DDBJ databases">
        <authorList>
            <person name="Wallbank WR R."/>
            <person name="Pardo Diaz C."/>
            <person name="Kozak K."/>
            <person name="Martin S."/>
            <person name="Jiggins C."/>
            <person name="Moest M."/>
            <person name="Warren A I."/>
            <person name="Generalovic N T."/>
            <person name="Byers J.R.P. K."/>
            <person name="Montejo-Kovacevich G."/>
            <person name="Yen C E."/>
        </authorList>
    </citation>
    <scope>NUCLEOTIDE SEQUENCE [LARGE SCALE GENOMIC DNA]</scope>
</reference>
<sequence length="241" mass="28361">MRKVNSNRALEVLWVSMRILGLDPPEKHKVIYQVYSLCLNSTITFYYPISMIVNMFLLDTKKEVVSNLTLTISMFVCAMKTLNNYLKRKELRKIRDYLAKLDVDVKFAADEEYLEYIVKVSFRYFVFYAAAFGLVIATCELPVMFAHERRLLYPAWFPWDWKNSTRIYYIIHSYQLIGIVIQIYQNLLNDTIPGILMWLLKGHLHVLKSRIERVGYDKSLSAEENYTELVACIKSHKICLA</sequence>
<proteinExistence type="predicted"/>
<dbReference type="InterPro" id="IPR004117">
    <property type="entry name" value="7tm6_olfct_rcpt"/>
</dbReference>
<keyword evidence="6 10" id="KW-1133">Transmembrane helix</keyword>
<evidence type="ECO:0000256" key="3">
    <source>
        <dbReference type="ARBA" id="ARBA00022606"/>
    </source>
</evidence>
<feature type="transmembrane region" description="Helical" evidence="10">
    <location>
        <begin position="125"/>
        <end position="147"/>
    </location>
</feature>
<evidence type="ECO:0008006" key="13">
    <source>
        <dbReference type="Google" id="ProtNLM"/>
    </source>
</evidence>
<dbReference type="PANTHER" id="PTHR21137:SF35">
    <property type="entry name" value="ODORANT RECEPTOR 19A-RELATED"/>
    <property type="match status" value="1"/>
</dbReference>
<keyword evidence="7 10" id="KW-0472">Membrane</keyword>
<organism evidence="11 12">
    <name type="scientific">Hermetia illucens</name>
    <name type="common">Black soldier fly</name>
    <dbReference type="NCBI Taxonomy" id="343691"/>
    <lineage>
        <taxon>Eukaryota</taxon>
        <taxon>Metazoa</taxon>
        <taxon>Ecdysozoa</taxon>
        <taxon>Arthropoda</taxon>
        <taxon>Hexapoda</taxon>
        <taxon>Insecta</taxon>
        <taxon>Pterygota</taxon>
        <taxon>Neoptera</taxon>
        <taxon>Endopterygota</taxon>
        <taxon>Diptera</taxon>
        <taxon>Brachycera</taxon>
        <taxon>Stratiomyomorpha</taxon>
        <taxon>Stratiomyidae</taxon>
        <taxon>Hermetiinae</taxon>
        <taxon>Hermetia</taxon>
    </lineage>
</organism>
<keyword evidence="4 10" id="KW-0812">Transmembrane</keyword>
<evidence type="ECO:0000256" key="2">
    <source>
        <dbReference type="ARBA" id="ARBA00022475"/>
    </source>
</evidence>
<dbReference type="GO" id="GO:0005549">
    <property type="term" value="F:odorant binding"/>
    <property type="evidence" value="ECO:0007669"/>
    <property type="project" value="InterPro"/>
</dbReference>